<dbReference type="Gene3D" id="3.40.1280.10">
    <property type="match status" value="1"/>
</dbReference>
<dbReference type="SUPFAM" id="SSF75217">
    <property type="entry name" value="alpha/beta knot"/>
    <property type="match status" value="1"/>
</dbReference>
<evidence type="ECO:0000313" key="6">
    <source>
        <dbReference type="Proteomes" id="UP000632858"/>
    </source>
</evidence>
<feature type="region of interest" description="Disordered" evidence="3">
    <location>
        <begin position="1"/>
        <end position="68"/>
    </location>
</feature>
<dbReference type="Pfam" id="PF00588">
    <property type="entry name" value="SpoU_methylase"/>
    <property type="match status" value="1"/>
</dbReference>
<dbReference type="InterPro" id="IPR029026">
    <property type="entry name" value="tRNA_m1G_MTases_N"/>
</dbReference>
<keyword evidence="1 5" id="KW-0489">Methyltransferase</keyword>
<keyword evidence="6" id="KW-1185">Reference proteome</keyword>
<reference evidence="5" key="2">
    <citation type="submission" date="2020-09" db="EMBL/GenBank/DDBJ databases">
        <authorList>
            <person name="Sun Q."/>
            <person name="Zhou Y."/>
        </authorList>
    </citation>
    <scope>NUCLEOTIDE SEQUENCE</scope>
    <source>
        <strain evidence="5">CGMCC 1.12726</strain>
    </source>
</reference>
<organism evidence="5 6">
    <name type="scientific">Arenimonas maotaiensis</name>
    <dbReference type="NCBI Taxonomy" id="1446479"/>
    <lineage>
        <taxon>Bacteria</taxon>
        <taxon>Pseudomonadati</taxon>
        <taxon>Pseudomonadota</taxon>
        <taxon>Gammaproteobacteria</taxon>
        <taxon>Lysobacterales</taxon>
        <taxon>Lysobacteraceae</taxon>
        <taxon>Arenimonas</taxon>
    </lineage>
</organism>
<dbReference type="GO" id="GO:0005829">
    <property type="term" value="C:cytosol"/>
    <property type="evidence" value="ECO:0007669"/>
    <property type="project" value="TreeGrafter"/>
</dbReference>
<dbReference type="SMART" id="SM00967">
    <property type="entry name" value="SpoU_sub_bind"/>
    <property type="match status" value="1"/>
</dbReference>
<dbReference type="PANTHER" id="PTHR46429:SF2">
    <property type="entry name" value="TRNA_RRNA METHYLTRANSFERASE"/>
    <property type="match status" value="1"/>
</dbReference>
<dbReference type="InterPro" id="IPR001537">
    <property type="entry name" value="SpoU_MeTrfase"/>
</dbReference>
<accession>A0A917CF95</accession>
<protein>
    <submittedName>
        <fullName evidence="5">tRNA/rRNA methyltransferase</fullName>
    </submittedName>
</protein>
<dbReference type="CDD" id="cd18095">
    <property type="entry name" value="SpoU-like_rRNA-MTase"/>
    <property type="match status" value="1"/>
</dbReference>
<evidence type="ECO:0000256" key="1">
    <source>
        <dbReference type="ARBA" id="ARBA00022603"/>
    </source>
</evidence>
<evidence type="ECO:0000256" key="2">
    <source>
        <dbReference type="ARBA" id="ARBA00022679"/>
    </source>
</evidence>
<feature type="domain" description="RNA 2-O ribose methyltransferase substrate binding" evidence="4">
    <location>
        <begin position="76"/>
        <end position="151"/>
    </location>
</feature>
<keyword evidence="2" id="KW-0808">Transferase</keyword>
<dbReference type="Pfam" id="PF08032">
    <property type="entry name" value="SpoU_sub_bind"/>
    <property type="match status" value="1"/>
</dbReference>
<evidence type="ECO:0000259" key="4">
    <source>
        <dbReference type="SMART" id="SM00967"/>
    </source>
</evidence>
<sequence>MSDSNDDHPLYRGPSRAKPGTARAPRPPRGEDGPRMPRAPRRFEQDAARPPRSRQDEPPLRDESAAARPAKPKELRIYGLNACLAAFRERPQDIRKLWLLESRIPKLQELLAFCVKHRIGYNVVEAEDLDKLTASAHHEGVCLALTPAAEIPLSTWLMDLPAGPALAIWLDGVGNPHNLGAILRSAAHFGAQAVLLPKDSQLAVSGAAARVAEGGAEHVPMVRLGRDENAVAQLQSAGFVLVTTVVRGGRDLFEAELPARCVLVMGAEQTGVGAPLLAASGLKVEIPGTGRVESLNVAAATAVLLAEWRRQNR</sequence>
<dbReference type="GO" id="GO:0008173">
    <property type="term" value="F:RNA methyltransferase activity"/>
    <property type="evidence" value="ECO:0007669"/>
    <property type="project" value="InterPro"/>
</dbReference>
<evidence type="ECO:0000313" key="5">
    <source>
        <dbReference type="EMBL" id="GGF87139.1"/>
    </source>
</evidence>
<dbReference type="InterPro" id="IPR004441">
    <property type="entry name" value="rRNA_MeTrfase_TrmH"/>
</dbReference>
<dbReference type="SUPFAM" id="SSF55315">
    <property type="entry name" value="L30e-like"/>
    <property type="match status" value="1"/>
</dbReference>
<proteinExistence type="predicted"/>
<dbReference type="GO" id="GO:0006396">
    <property type="term" value="P:RNA processing"/>
    <property type="evidence" value="ECO:0007669"/>
    <property type="project" value="InterPro"/>
</dbReference>
<name>A0A917CF95_9GAMM</name>
<dbReference type="InterPro" id="IPR029028">
    <property type="entry name" value="Alpha/beta_knot_MTases"/>
</dbReference>
<dbReference type="GO" id="GO:0032259">
    <property type="term" value="P:methylation"/>
    <property type="evidence" value="ECO:0007669"/>
    <property type="project" value="UniProtKB-KW"/>
</dbReference>
<reference evidence="5" key="1">
    <citation type="journal article" date="2014" name="Int. J. Syst. Evol. Microbiol.">
        <title>Complete genome sequence of Corynebacterium casei LMG S-19264T (=DSM 44701T), isolated from a smear-ripened cheese.</title>
        <authorList>
            <consortium name="US DOE Joint Genome Institute (JGI-PGF)"/>
            <person name="Walter F."/>
            <person name="Albersmeier A."/>
            <person name="Kalinowski J."/>
            <person name="Ruckert C."/>
        </authorList>
    </citation>
    <scope>NUCLEOTIDE SEQUENCE</scope>
    <source>
        <strain evidence="5">CGMCC 1.12726</strain>
    </source>
</reference>
<gene>
    <name evidence="5" type="ORF">GCM10010960_06320</name>
</gene>
<dbReference type="Proteomes" id="UP000632858">
    <property type="component" value="Unassembled WGS sequence"/>
</dbReference>
<evidence type="ECO:0000256" key="3">
    <source>
        <dbReference type="SAM" id="MobiDB-lite"/>
    </source>
</evidence>
<dbReference type="InterPro" id="IPR013123">
    <property type="entry name" value="SpoU_subst-bd"/>
</dbReference>
<feature type="compositionally biased region" description="Basic and acidic residues" evidence="3">
    <location>
        <begin position="28"/>
        <end position="68"/>
    </location>
</feature>
<dbReference type="GO" id="GO:0003723">
    <property type="term" value="F:RNA binding"/>
    <property type="evidence" value="ECO:0007669"/>
    <property type="project" value="InterPro"/>
</dbReference>
<feature type="compositionally biased region" description="Basic and acidic residues" evidence="3">
    <location>
        <begin position="1"/>
        <end position="10"/>
    </location>
</feature>
<dbReference type="AlphaFoldDB" id="A0A917CF95"/>
<dbReference type="InterPro" id="IPR029064">
    <property type="entry name" value="Ribosomal_eL30-like_sf"/>
</dbReference>
<comment type="caution">
    <text evidence="5">The sequence shown here is derived from an EMBL/GenBank/DDBJ whole genome shotgun (WGS) entry which is preliminary data.</text>
</comment>
<dbReference type="Gene3D" id="3.30.1330.30">
    <property type="match status" value="1"/>
</dbReference>
<dbReference type="PANTHER" id="PTHR46429">
    <property type="entry name" value="23S RRNA (GUANOSINE-2'-O-)-METHYLTRANSFERASE RLMB"/>
    <property type="match status" value="1"/>
</dbReference>
<dbReference type="EMBL" id="BMFO01000001">
    <property type="protein sequence ID" value="GGF87139.1"/>
    <property type="molecule type" value="Genomic_DNA"/>
</dbReference>